<dbReference type="Gene3D" id="3.30.420.40">
    <property type="match status" value="1"/>
</dbReference>
<dbReference type="Gene3D" id="3.30.420.150">
    <property type="entry name" value="Exopolyphosphatase. Domain 2"/>
    <property type="match status" value="1"/>
</dbReference>
<dbReference type="AlphaFoldDB" id="A0A2I1PC37"/>
<keyword evidence="5" id="KW-1185">Reference proteome</keyword>
<name>A0A2I1PC37_9MICO</name>
<dbReference type="PANTHER" id="PTHR30005:SF0">
    <property type="entry name" value="RETROGRADE REGULATION PROTEIN 2"/>
    <property type="match status" value="1"/>
</dbReference>
<evidence type="ECO:0000313" key="4">
    <source>
        <dbReference type="EMBL" id="PKZ42151.1"/>
    </source>
</evidence>
<keyword evidence="2" id="KW-0378">Hydrolase</keyword>
<dbReference type="OrthoDB" id="9793035at2"/>
<protein>
    <submittedName>
        <fullName evidence="4">Ppx/GppA family phosphatase</fullName>
    </submittedName>
</protein>
<dbReference type="EMBL" id="PKIZ01000005">
    <property type="protein sequence ID" value="PKZ42151.1"/>
    <property type="molecule type" value="Genomic_DNA"/>
</dbReference>
<dbReference type="InterPro" id="IPR050273">
    <property type="entry name" value="GppA/Ppx_hydrolase"/>
</dbReference>
<evidence type="ECO:0000313" key="5">
    <source>
        <dbReference type="Proteomes" id="UP000234206"/>
    </source>
</evidence>
<dbReference type="CDD" id="cd24056">
    <property type="entry name" value="ASKHA_NBD_MtPPX1-like"/>
    <property type="match status" value="1"/>
</dbReference>
<dbReference type="Proteomes" id="UP000234206">
    <property type="component" value="Unassembled WGS sequence"/>
</dbReference>
<dbReference type="InterPro" id="IPR003695">
    <property type="entry name" value="Ppx_GppA_N"/>
</dbReference>
<organism evidence="4 5">
    <name type="scientific">Kytococcus schroeteri</name>
    <dbReference type="NCBI Taxonomy" id="138300"/>
    <lineage>
        <taxon>Bacteria</taxon>
        <taxon>Bacillati</taxon>
        <taxon>Actinomycetota</taxon>
        <taxon>Actinomycetes</taxon>
        <taxon>Micrococcales</taxon>
        <taxon>Kytococcaceae</taxon>
        <taxon>Kytococcus</taxon>
    </lineage>
</organism>
<sequence length="314" mass="33615">MRLGVIDVGSNTVHLLIFDARPGAHPMPASSFKHELRLAEHLTAEGDISAEGTETLASFAVQCLDHAADMGATTVLGFATSAIRDAGNTEAVLRRVREESGVDLQVLSGEQEARLTFLAARRWCGWSSGHLMMVDIGGGSLELAAGRDEEPDAAVSLPLGAGRLSSRLPGEVADPDDVRSLRRYVRASIGEVVPDLLIREPHKVVGTSKTMRSLARLQGAAPSGDGPFVRRTLQRDALKDWVDRLAAMPVSQRASLPGVNQGRARQILAGALVAEGAMDLLGIEELEICPWALREGVLLQFLDHLDTKGLLEIS</sequence>
<dbReference type="Pfam" id="PF02541">
    <property type="entry name" value="Ppx-GppA"/>
    <property type="match status" value="1"/>
</dbReference>
<evidence type="ECO:0000256" key="1">
    <source>
        <dbReference type="ARBA" id="ARBA00007125"/>
    </source>
</evidence>
<dbReference type="InterPro" id="IPR043129">
    <property type="entry name" value="ATPase_NBD"/>
</dbReference>
<dbReference type="RefSeq" id="WP_070703261.1">
    <property type="nucleotide sequence ID" value="NZ_JBHLVH010000019.1"/>
</dbReference>
<dbReference type="FunFam" id="3.30.420.150:FF:000006">
    <property type="entry name" value="Ppx/GppA family phosphatase"/>
    <property type="match status" value="1"/>
</dbReference>
<comment type="caution">
    <text evidence="4">The sequence shown here is derived from an EMBL/GenBank/DDBJ whole genome shotgun (WGS) entry which is preliminary data.</text>
</comment>
<accession>A0A2I1PC37</accession>
<gene>
    <name evidence="4" type="ORF">CYJ76_03625</name>
</gene>
<dbReference type="GO" id="GO:0016462">
    <property type="term" value="F:pyrophosphatase activity"/>
    <property type="evidence" value="ECO:0007669"/>
    <property type="project" value="TreeGrafter"/>
</dbReference>
<evidence type="ECO:0000259" key="3">
    <source>
        <dbReference type="Pfam" id="PF02541"/>
    </source>
</evidence>
<dbReference type="SUPFAM" id="SSF53067">
    <property type="entry name" value="Actin-like ATPase domain"/>
    <property type="match status" value="2"/>
</dbReference>
<feature type="domain" description="Ppx/GppA phosphatase N-terminal" evidence="3">
    <location>
        <begin position="26"/>
        <end position="303"/>
    </location>
</feature>
<dbReference type="PANTHER" id="PTHR30005">
    <property type="entry name" value="EXOPOLYPHOSPHATASE"/>
    <property type="match status" value="1"/>
</dbReference>
<reference evidence="4 5" key="1">
    <citation type="submission" date="2017-12" db="EMBL/GenBank/DDBJ databases">
        <title>Phylogenetic diversity of female urinary microbiome.</title>
        <authorList>
            <person name="Thomas-White K."/>
            <person name="Wolfe A.J."/>
        </authorList>
    </citation>
    <scope>NUCLEOTIDE SEQUENCE [LARGE SCALE GENOMIC DNA]</scope>
    <source>
        <strain evidence="4 5">UMB1298</strain>
    </source>
</reference>
<proteinExistence type="inferred from homology"/>
<comment type="similarity">
    <text evidence="1">Belongs to the GppA/Ppx family.</text>
</comment>
<evidence type="ECO:0000256" key="2">
    <source>
        <dbReference type="ARBA" id="ARBA00022801"/>
    </source>
</evidence>